<keyword evidence="5 6" id="KW-0472">Membrane</keyword>
<dbReference type="Pfam" id="PF00892">
    <property type="entry name" value="EamA"/>
    <property type="match status" value="2"/>
</dbReference>
<feature type="domain" description="EamA" evidence="7">
    <location>
        <begin position="154"/>
        <end position="289"/>
    </location>
</feature>
<feature type="transmembrane region" description="Helical" evidence="6">
    <location>
        <begin position="40"/>
        <end position="59"/>
    </location>
</feature>
<dbReference type="EMBL" id="SSMD01000005">
    <property type="protein sequence ID" value="THD73462.1"/>
    <property type="molecule type" value="Genomic_DNA"/>
</dbReference>
<sequence length="295" mass="31594">MERKDKIDTFGAVSLVAFGIVLAVNQVVVKLGNGGFQPVFMAGLRSVGAVIVLIAWMRLRGIPFDFRKGTLGPGLLLGALFAQEFVALFWALDHTSVSHASLLFYTMPVILSIAAHFLLPGERLTSLRVLGLVLAMGGVALVLGGHRGGQATLAGDLAALSGAFGWAGIALVLRLSRLSTVRPEMQLFWQLSVSAVILLAVSPMFGPFLRDPGMWHFMGLAYQILAVASFGFLFWVFLISIYPASGVASFAFLTPVLSVTLGWLLLGEEMGWNVIGAMVLVALGIVLINRKKRPA</sequence>
<dbReference type="PANTHER" id="PTHR32322">
    <property type="entry name" value="INNER MEMBRANE TRANSPORTER"/>
    <property type="match status" value="1"/>
</dbReference>
<feature type="transmembrane region" description="Helical" evidence="6">
    <location>
        <begin position="157"/>
        <end position="175"/>
    </location>
</feature>
<keyword evidence="9" id="KW-1185">Reference proteome</keyword>
<protein>
    <submittedName>
        <fullName evidence="8">DMT family transporter</fullName>
    </submittedName>
</protein>
<evidence type="ECO:0000256" key="4">
    <source>
        <dbReference type="ARBA" id="ARBA00022989"/>
    </source>
</evidence>
<evidence type="ECO:0000259" key="7">
    <source>
        <dbReference type="Pfam" id="PF00892"/>
    </source>
</evidence>
<dbReference type="AlphaFoldDB" id="A0A4S3M7Z0"/>
<dbReference type="InterPro" id="IPR000620">
    <property type="entry name" value="EamA_dom"/>
</dbReference>
<dbReference type="Gene3D" id="1.10.3730.20">
    <property type="match status" value="1"/>
</dbReference>
<feature type="domain" description="EamA" evidence="7">
    <location>
        <begin position="10"/>
        <end position="143"/>
    </location>
</feature>
<dbReference type="OrthoDB" id="184388at2"/>
<proteinExistence type="inferred from homology"/>
<evidence type="ECO:0000256" key="5">
    <source>
        <dbReference type="ARBA" id="ARBA00023136"/>
    </source>
</evidence>
<comment type="similarity">
    <text evidence="2">Belongs to the EamA transporter family.</text>
</comment>
<name>A0A4S3M7Z0_9RHOB</name>
<dbReference type="GO" id="GO:0016020">
    <property type="term" value="C:membrane"/>
    <property type="evidence" value="ECO:0007669"/>
    <property type="project" value="UniProtKB-SubCell"/>
</dbReference>
<feature type="transmembrane region" description="Helical" evidence="6">
    <location>
        <begin position="272"/>
        <end position="289"/>
    </location>
</feature>
<dbReference type="SUPFAM" id="SSF103481">
    <property type="entry name" value="Multidrug resistance efflux transporter EmrE"/>
    <property type="match status" value="2"/>
</dbReference>
<feature type="transmembrane region" description="Helical" evidence="6">
    <location>
        <begin position="71"/>
        <end position="92"/>
    </location>
</feature>
<dbReference type="RefSeq" id="WP_136339593.1">
    <property type="nucleotide sequence ID" value="NZ_SSMD01000005.1"/>
</dbReference>
<keyword evidence="4 6" id="KW-1133">Transmembrane helix</keyword>
<gene>
    <name evidence="8" type="ORF">E7681_12280</name>
</gene>
<dbReference type="InterPro" id="IPR037185">
    <property type="entry name" value="EmrE-like"/>
</dbReference>
<feature type="transmembrane region" description="Helical" evidence="6">
    <location>
        <begin position="246"/>
        <end position="266"/>
    </location>
</feature>
<feature type="transmembrane region" description="Helical" evidence="6">
    <location>
        <begin position="126"/>
        <end position="145"/>
    </location>
</feature>
<feature type="transmembrane region" description="Helical" evidence="6">
    <location>
        <begin position="220"/>
        <end position="239"/>
    </location>
</feature>
<feature type="transmembrane region" description="Helical" evidence="6">
    <location>
        <begin position="187"/>
        <end position="208"/>
    </location>
</feature>
<comment type="caution">
    <text evidence="8">The sequence shown here is derived from an EMBL/GenBank/DDBJ whole genome shotgun (WGS) entry which is preliminary data.</text>
</comment>
<evidence type="ECO:0000313" key="9">
    <source>
        <dbReference type="Proteomes" id="UP000306113"/>
    </source>
</evidence>
<dbReference type="Proteomes" id="UP000306113">
    <property type="component" value="Unassembled WGS sequence"/>
</dbReference>
<evidence type="ECO:0000256" key="1">
    <source>
        <dbReference type="ARBA" id="ARBA00004141"/>
    </source>
</evidence>
<feature type="transmembrane region" description="Helical" evidence="6">
    <location>
        <begin position="7"/>
        <end position="28"/>
    </location>
</feature>
<organism evidence="8 9">
    <name type="scientific">Thalassobius vesicularis</name>
    <dbReference type="NCBI Taxonomy" id="1294297"/>
    <lineage>
        <taxon>Bacteria</taxon>
        <taxon>Pseudomonadati</taxon>
        <taxon>Pseudomonadota</taxon>
        <taxon>Alphaproteobacteria</taxon>
        <taxon>Rhodobacterales</taxon>
        <taxon>Roseobacteraceae</taxon>
        <taxon>Thalassovita</taxon>
    </lineage>
</organism>
<dbReference type="InterPro" id="IPR050638">
    <property type="entry name" value="AA-Vitamin_Transporters"/>
</dbReference>
<evidence type="ECO:0000313" key="8">
    <source>
        <dbReference type="EMBL" id="THD73462.1"/>
    </source>
</evidence>
<evidence type="ECO:0000256" key="3">
    <source>
        <dbReference type="ARBA" id="ARBA00022692"/>
    </source>
</evidence>
<feature type="transmembrane region" description="Helical" evidence="6">
    <location>
        <begin position="98"/>
        <end position="119"/>
    </location>
</feature>
<keyword evidence="3 6" id="KW-0812">Transmembrane</keyword>
<comment type="subcellular location">
    <subcellularLocation>
        <location evidence="1">Membrane</location>
        <topology evidence="1">Multi-pass membrane protein</topology>
    </subcellularLocation>
</comment>
<reference evidence="8 9" key="1">
    <citation type="submission" date="2019-04" db="EMBL/GenBank/DDBJ databases">
        <title>Draft genome sequence of Youngimonas vesicularis.</title>
        <authorList>
            <person name="Hameed A."/>
        </authorList>
    </citation>
    <scope>NUCLEOTIDE SEQUENCE [LARGE SCALE GENOMIC DNA]</scope>
    <source>
        <strain evidence="8 9">CC-AMW-E</strain>
    </source>
</reference>
<evidence type="ECO:0000256" key="6">
    <source>
        <dbReference type="SAM" id="Phobius"/>
    </source>
</evidence>
<dbReference type="PANTHER" id="PTHR32322:SF2">
    <property type="entry name" value="EAMA DOMAIN-CONTAINING PROTEIN"/>
    <property type="match status" value="1"/>
</dbReference>
<accession>A0A4S3M7Z0</accession>
<evidence type="ECO:0000256" key="2">
    <source>
        <dbReference type="ARBA" id="ARBA00007362"/>
    </source>
</evidence>